<feature type="non-terminal residue" evidence="2">
    <location>
        <position position="1"/>
    </location>
</feature>
<dbReference type="InterPro" id="IPR006797">
    <property type="entry name" value="PRELI/MSF1_dom"/>
</dbReference>
<reference evidence="2 3" key="1">
    <citation type="submission" date="2024-05" db="EMBL/GenBank/DDBJ databases">
        <title>Culex pipiens pipiens assembly and annotation.</title>
        <authorList>
            <person name="Alout H."/>
            <person name="Durand T."/>
        </authorList>
    </citation>
    <scope>NUCLEOTIDE SEQUENCE [LARGE SCALE GENOMIC DNA]</scope>
    <source>
        <strain evidence="2">HA-2024</strain>
        <tissue evidence="2">Whole body</tissue>
    </source>
</reference>
<feature type="domain" description="PRELI/MSF1" evidence="1">
    <location>
        <begin position="1"/>
        <end position="160"/>
    </location>
</feature>
<sequence length="184" mass="20930">DESLDLRARIQKLVGNHGTGSLVQVSQPDQHGRHRHRRVLHTYRLVSSKSYFLQWAQKLIGSLNVFYASGQSTEDPGKRLMTINLTFGSFLSVYETLSYVPHPTDPCKSLLKQEATVQVEGVPLNRYIPARNSMDELSATTQKIHKCVLLLAASRVGHFGNSPLRQFQERWMQASKKLLKCKQR</sequence>
<keyword evidence="3" id="KW-1185">Reference proteome</keyword>
<proteinExistence type="predicted"/>
<evidence type="ECO:0000259" key="1">
    <source>
        <dbReference type="PROSITE" id="PS50904"/>
    </source>
</evidence>
<evidence type="ECO:0000313" key="2">
    <source>
        <dbReference type="EMBL" id="KAL1394412.1"/>
    </source>
</evidence>
<name>A0ABD1D462_CULPP</name>
<protein>
    <recommendedName>
        <fullName evidence="1">PRELI/MSF1 domain-containing protein</fullName>
    </recommendedName>
</protein>
<dbReference type="PANTHER" id="PTHR11158">
    <property type="entry name" value="MSF1/PX19 RELATED"/>
    <property type="match status" value="1"/>
</dbReference>
<dbReference type="AlphaFoldDB" id="A0ABD1D462"/>
<evidence type="ECO:0000313" key="3">
    <source>
        <dbReference type="Proteomes" id="UP001562425"/>
    </source>
</evidence>
<organism evidence="2 3">
    <name type="scientific">Culex pipiens pipiens</name>
    <name type="common">Northern house mosquito</name>
    <dbReference type="NCBI Taxonomy" id="38569"/>
    <lineage>
        <taxon>Eukaryota</taxon>
        <taxon>Metazoa</taxon>
        <taxon>Ecdysozoa</taxon>
        <taxon>Arthropoda</taxon>
        <taxon>Hexapoda</taxon>
        <taxon>Insecta</taxon>
        <taxon>Pterygota</taxon>
        <taxon>Neoptera</taxon>
        <taxon>Endopterygota</taxon>
        <taxon>Diptera</taxon>
        <taxon>Nematocera</taxon>
        <taxon>Culicoidea</taxon>
        <taxon>Culicidae</taxon>
        <taxon>Culicinae</taxon>
        <taxon>Culicini</taxon>
        <taxon>Culex</taxon>
        <taxon>Culex</taxon>
    </lineage>
</organism>
<dbReference type="PROSITE" id="PS50904">
    <property type="entry name" value="PRELI_MSF1"/>
    <property type="match status" value="1"/>
</dbReference>
<accession>A0ABD1D462</accession>
<gene>
    <name evidence="2" type="ORF">pipiens_011980</name>
</gene>
<dbReference type="InterPro" id="IPR037365">
    <property type="entry name" value="Slowmo/Ups"/>
</dbReference>
<dbReference type="Proteomes" id="UP001562425">
    <property type="component" value="Unassembled WGS sequence"/>
</dbReference>
<dbReference type="EMBL" id="JBEHCU010007607">
    <property type="protein sequence ID" value="KAL1394412.1"/>
    <property type="molecule type" value="Genomic_DNA"/>
</dbReference>
<dbReference type="Pfam" id="PF04707">
    <property type="entry name" value="PRELI"/>
    <property type="match status" value="1"/>
</dbReference>
<comment type="caution">
    <text evidence="2">The sequence shown here is derived from an EMBL/GenBank/DDBJ whole genome shotgun (WGS) entry which is preliminary data.</text>
</comment>